<organism evidence="1 2">
    <name type="scientific">Paraburkholderia xenovorans (strain LB400)</name>
    <dbReference type="NCBI Taxonomy" id="266265"/>
    <lineage>
        <taxon>Bacteria</taxon>
        <taxon>Pseudomonadati</taxon>
        <taxon>Pseudomonadota</taxon>
        <taxon>Betaproteobacteria</taxon>
        <taxon>Burkholderiales</taxon>
        <taxon>Burkholderiaceae</taxon>
        <taxon>Paraburkholderia</taxon>
    </lineage>
</organism>
<evidence type="ECO:0000313" key="1">
    <source>
        <dbReference type="EMBL" id="ABE29359.1"/>
    </source>
</evidence>
<dbReference type="KEGG" id="bxe:Bxe_A4508"/>
<dbReference type="EMBL" id="CP000270">
    <property type="protein sequence ID" value="ABE29359.1"/>
    <property type="molecule type" value="Genomic_DNA"/>
</dbReference>
<reference evidence="1 2" key="1">
    <citation type="journal article" date="2006" name="Proc. Natl. Acad. Sci. U.S.A.">
        <title>Burkholderia xenovorans LB400 harbors a multi-replicon, 9.73-Mbp genome shaped for versatility.</title>
        <authorList>
            <person name="Chain P.S."/>
            <person name="Denef V.J."/>
            <person name="Konstantinidis K.T."/>
            <person name="Vergez L.M."/>
            <person name="Agullo L."/>
            <person name="Reyes V.L."/>
            <person name="Hauser L."/>
            <person name="Cordova M."/>
            <person name="Gomez L."/>
            <person name="Gonzalez M."/>
            <person name="Land M."/>
            <person name="Lao V."/>
            <person name="Larimer F."/>
            <person name="LiPuma J.J."/>
            <person name="Mahenthiralingam E."/>
            <person name="Malfatti S.A."/>
            <person name="Marx C.J."/>
            <person name="Parnell J.J."/>
            <person name="Ramette A."/>
            <person name="Richardson P."/>
            <person name="Seeger M."/>
            <person name="Smith D."/>
            <person name="Spilker T."/>
            <person name="Sul W.J."/>
            <person name="Tsoi T.V."/>
            <person name="Ulrich L.E."/>
            <person name="Zhulin I.B."/>
            <person name="Tiedje J.M."/>
        </authorList>
    </citation>
    <scope>NUCLEOTIDE SEQUENCE [LARGE SCALE GENOMIC DNA]</scope>
    <source>
        <strain evidence="1 2">LB400</strain>
    </source>
</reference>
<gene>
    <name evidence="1" type="ORF">Bxe_A4508</name>
</gene>
<accession>Q143Y0</accession>
<protein>
    <submittedName>
        <fullName evidence="1">Uncharacterized protein</fullName>
    </submittedName>
</protein>
<dbReference type="AlphaFoldDB" id="Q143Y0"/>
<dbReference type="KEGG" id="bxb:DR64_1322"/>
<keyword evidence="2" id="KW-1185">Reference proteome</keyword>
<evidence type="ECO:0000313" key="2">
    <source>
        <dbReference type="Proteomes" id="UP000001817"/>
    </source>
</evidence>
<name>Q143Y0_PARXL</name>
<dbReference type="Proteomes" id="UP000001817">
    <property type="component" value="Chromosome 1"/>
</dbReference>
<proteinExistence type="predicted"/>
<sequence length="82" mass="9869">MLSKVWKLATVWFGFFALFHNAKYRRVVLQWLHYAFIACWNQSNSQVFVLKRVVSPNYLRCSPMGMNQSIVHYWHQSNEKMV</sequence>